<dbReference type="InterPro" id="IPR001611">
    <property type="entry name" value="Leu-rich_rpt"/>
</dbReference>
<proteinExistence type="predicted"/>
<dbReference type="InterPro" id="IPR032675">
    <property type="entry name" value="LRR_dom_sf"/>
</dbReference>
<dbReference type="EMBL" id="RBNI01025905">
    <property type="protein sequence ID" value="RUO95785.1"/>
    <property type="molecule type" value="Genomic_DNA"/>
</dbReference>
<protein>
    <submittedName>
        <fullName evidence="1">Uncharacterized protein</fullName>
    </submittedName>
</protein>
<evidence type="ECO:0000313" key="2">
    <source>
        <dbReference type="Proteomes" id="UP000268093"/>
    </source>
</evidence>
<dbReference type="SUPFAM" id="SSF52047">
    <property type="entry name" value="RNI-like"/>
    <property type="match status" value="1"/>
</dbReference>
<dbReference type="AlphaFoldDB" id="A0A432ZZN0"/>
<sequence length="92" mass="10030">MWSNNISTKAIAKVLESNKLSPRRICSRRKEPETNRTASVVGEDSAEAVAKAHENNRTLTSLYLSLNNIGEDCAKAIAKALESNISLTSLDL</sequence>
<accession>A0A432ZZN0</accession>
<comment type="caution">
    <text evidence="1">The sequence shown here is derived from an EMBL/GenBank/DDBJ whole genome shotgun (WGS) entry which is preliminary data.</text>
</comment>
<dbReference type="OrthoDB" id="120976at2759"/>
<gene>
    <name evidence="1" type="ORF">BC936DRAFT_143227</name>
</gene>
<name>A0A432ZZN0_9FUNG</name>
<dbReference type="Proteomes" id="UP000268093">
    <property type="component" value="Unassembled WGS sequence"/>
</dbReference>
<keyword evidence="2" id="KW-1185">Reference proteome</keyword>
<evidence type="ECO:0000313" key="1">
    <source>
        <dbReference type="EMBL" id="RUO95785.1"/>
    </source>
</evidence>
<dbReference type="Gene3D" id="3.80.10.10">
    <property type="entry name" value="Ribonuclease Inhibitor"/>
    <property type="match status" value="1"/>
</dbReference>
<organism evidence="1 2">
    <name type="scientific">Jimgerdemannia flammicorona</name>
    <dbReference type="NCBI Taxonomy" id="994334"/>
    <lineage>
        <taxon>Eukaryota</taxon>
        <taxon>Fungi</taxon>
        <taxon>Fungi incertae sedis</taxon>
        <taxon>Mucoromycota</taxon>
        <taxon>Mucoromycotina</taxon>
        <taxon>Endogonomycetes</taxon>
        <taxon>Endogonales</taxon>
        <taxon>Endogonaceae</taxon>
        <taxon>Jimgerdemannia</taxon>
    </lineage>
</organism>
<reference evidence="1 2" key="1">
    <citation type="journal article" date="2018" name="New Phytol.">
        <title>Phylogenomics of Endogonaceae and evolution of mycorrhizas within Mucoromycota.</title>
        <authorList>
            <person name="Chang Y."/>
            <person name="Desiro A."/>
            <person name="Na H."/>
            <person name="Sandor L."/>
            <person name="Lipzen A."/>
            <person name="Clum A."/>
            <person name="Barry K."/>
            <person name="Grigoriev I.V."/>
            <person name="Martin F.M."/>
            <person name="Stajich J.E."/>
            <person name="Smith M.E."/>
            <person name="Bonito G."/>
            <person name="Spatafora J.W."/>
        </authorList>
    </citation>
    <scope>NUCLEOTIDE SEQUENCE [LARGE SCALE GENOMIC DNA]</scope>
    <source>
        <strain evidence="1 2">GMNB39</strain>
    </source>
</reference>
<dbReference type="Pfam" id="PF13516">
    <property type="entry name" value="LRR_6"/>
    <property type="match status" value="1"/>
</dbReference>